<organism evidence="1 2">
    <name type="scientific">Mesotoga infera</name>
    <dbReference type="NCBI Taxonomy" id="1236046"/>
    <lineage>
        <taxon>Bacteria</taxon>
        <taxon>Thermotogati</taxon>
        <taxon>Thermotogota</taxon>
        <taxon>Thermotogae</taxon>
        <taxon>Kosmotogales</taxon>
        <taxon>Kosmotogaceae</taxon>
        <taxon>Mesotoga</taxon>
    </lineage>
</organism>
<dbReference type="EMBL" id="LGGW01000200">
    <property type="protein sequence ID" value="KUK85586.1"/>
    <property type="molecule type" value="Genomic_DNA"/>
</dbReference>
<proteinExistence type="predicted"/>
<name>A0A117M5J8_9BACT</name>
<evidence type="ECO:0000313" key="2">
    <source>
        <dbReference type="Proteomes" id="UP000055014"/>
    </source>
</evidence>
<dbReference type="AlphaFoldDB" id="A0A117M5J8"/>
<sequence length="129" mass="14293">MEEIVNERANADLALDISIVFLATGCLFFRLPNLNGSWDVVMTYSGGASKTAAFHVEQHLVYNYRGRFCLDSTCKELFGMISNDHVVSINTWTSKNGIDFAGSVNKNTVSGTFTIFDPSVEGTWEAIKR</sequence>
<accession>A0A117M5J8</accession>
<dbReference type="PATRIC" id="fig|1236046.5.peg.1641"/>
<dbReference type="Proteomes" id="UP000055014">
    <property type="component" value="Unassembled WGS sequence"/>
</dbReference>
<protein>
    <submittedName>
        <fullName evidence="1">Uncharacterized protein</fullName>
    </submittedName>
</protein>
<gene>
    <name evidence="1" type="ORF">XE02_1497</name>
</gene>
<comment type="caution">
    <text evidence="1">The sequence shown here is derived from an EMBL/GenBank/DDBJ whole genome shotgun (WGS) entry which is preliminary data.</text>
</comment>
<evidence type="ECO:0000313" key="1">
    <source>
        <dbReference type="EMBL" id="KUK85586.1"/>
    </source>
</evidence>
<reference evidence="2" key="1">
    <citation type="journal article" date="2015" name="MBio">
        <title>Genome-Resolved Metagenomic Analysis Reveals Roles for Candidate Phyla and Other Microbial Community Members in Biogeochemical Transformations in Oil Reservoirs.</title>
        <authorList>
            <person name="Hu P."/>
            <person name="Tom L."/>
            <person name="Singh A."/>
            <person name="Thomas B.C."/>
            <person name="Baker B.J."/>
            <person name="Piceno Y.M."/>
            <person name="Andersen G.L."/>
            <person name="Banfield J.F."/>
        </authorList>
    </citation>
    <scope>NUCLEOTIDE SEQUENCE [LARGE SCALE GENOMIC DNA]</scope>
</reference>